<proteinExistence type="inferred from homology"/>
<name>A0A133VFP9_9EURY</name>
<dbReference type="EMBL" id="LHYC01000025">
    <property type="protein sequence ID" value="KXB05263.1"/>
    <property type="molecule type" value="Genomic_DNA"/>
</dbReference>
<dbReference type="Pfam" id="PF01877">
    <property type="entry name" value="RNA_binding"/>
    <property type="match status" value="1"/>
</dbReference>
<dbReference type="Proteomes" id="UP000070549">
    <property type="component" value="Unassembled WGS sequence"/>
</dbReference>
<reference evidence="2 3" key="1">
    <citation type="journal article" date="2016" name="Sci. Rep.">
        <title>Metabolic traits of an uncultured archaeal lineage -MSBL1- from brine pools of the Red Sea.</title>
        <authorList>
            <person name="Mwirichia R."/>
            <person name="Alam I."/>
            <person name="Rashid M."/>
            <person name="Vinu M."/>
            <person name="Ba-Alawi W."/>
            <person name="Anthony Kamau A."/>
            <person name="Kamanda Ngugi D."/>
            <person name="Goker M."/>
            <person name="Klenk H.P."/>
            <person name="Bajic V."/>
            <person name="Stingl U."/>
        </authorList>
    </citation>
    <scope>NUCLEOTIDE SEQUENCE [LARGE SCALE GENOMIC DNA]</scope>
    <source>
        <strain evidence="2">SCGC-AAA382A03</strain>
    </source>
</reference>
<dbReference type="PANTHER" id="PTHR39652">
    <property type="entry name" value="UPF0201 PROTEIN TK1335"/>
    <property type="match status" value="1"/>
</dbReference>
<organism evidence="2 3">
    <name type="scientific">candidate division MSBL1 archaeon SCGC-AAA382A03</name>
    <dbReference type="NCBI Taxonomy" id="1698278"/>
    <lineage>
        <taxon>Archaea</taxon>
        <taxon>Methanobacteriati</taxon>
        <taxon>Methanobacteriota</taxon>
        <taxon>candidate division MSBL1</taxon>
    </lineage>
</organism>
<dbReference type="HAMAP" id="MF_01112">
    <property type="entry name" value="UPF0201"/>
    <property type="match status" value="1"/>
</dbReference>
<evidence type="ECO:0000313" key="3">
    <source>
        <dbReference type="Proteomes" id="UP000070549"/>
    </source>
</evidence>
<dbReference type="InterPro" id="IPR022803">
    <property type="entry name" value="Ribosomal_uL5_dom_sf"/>
</dbReference>
<dbReference type="PANTHER" id="PTHR39652:SF1">
    <property type="entry name" value="UPF0201 PROTEIN TK1335"/>
    <property type="match status" value="1"/>
</dbReference>
<dbReference type="Gene3D" id="3.30.1440.10">
    <property type="match status" value="1"/>
</dbReference>
<dbReference type="AlphaFoldDB" id="A0A133VFP9"/>
<dbReference type="InterPro" id="IPR002739">
    <property type="entry name" value="PAB1135-like"/>
</dbReference>
<evidence type="ECO:0000313" key="2">
    <source>
        <dbReference type="EMBL" id="KXB05263.1"/>
    </source>
</evidence>
<sequence length="130" mass="14820">MKMEIKVKTKIHPSEDVEKVIESVENIFPSIDFNIDDDFLKGKSEELKSLENFRNKLGLQAIRDSARRELKKGSSRNKIRFSLNKQAAMVDKISFSHGETPLGPIRVSIESEDPEELINYLAPSKKEKSS</sequence>
<gene>
    <name evidence="2" type="ORF">AKJ49_01185</name>
</gene>
<protein>
    <recommendedName>
        <fullName evidence="1">UPF0201 protein AKJ49_01185</fullName>
    </recommendedName>
</protein>
<comment type="caution">
    <text evidence="2">The sequence shown here is derived from an EMBL/GenBank/DDBJ whole genome shotgun (WGS) entry which is preliminary data.</text>
</comment>
<comment type="similarity">
    <text evidence="1">Belongs to the UPF0201 family.</text>
</comment>
<accession>A0A133VFP9</accession>
<keyword evidence="3" id="KW-1185">Reference proteome</keyword>
<evidence type="ECO:0000256" key="1">
    <source>
        <dbReference type="HAMAP-Rule" id="MF_01112"/>
    </source>
</evidence>
<dbReference type="SUPFAM" id="SSF55282">
    <property type="entry name" value="RL5-like"/>
    <property type="match status" value="1"/>
</dbReference>